<dbReference type="PROSITE" id="PS51747">
    <property type="entry name" value="CYT_DCMP_DEAMINASES_2"/>
    <property type="match status" value="1"/>
</dbReference>
<dbReference type="AlphaFoldDB" id="C9RAN3"/>
<feature type="binding site" evidence="14">
    <location>
        <position position="89"/>
    </location>
    <ligand>
        <name>Zn(2+)</name>
        <dbReference type="ChEBI" id="CHEBI:29105"/>
        <note>catalytic</note>
    </ligand>
</feature>
<organism evidence="17 18">
    <name type="scientific">Ammonifex degensii (strain DSM 10501 / KC4)</name>
    <dbReference type="NCBI Taxonomy" id="429009"/>
    <lineage>
        <taxon>Bacteria</taxon>
        <taxon>Bacillati</taxon>
        <taxon>Bacillota</taxon>
        <taxon>Clostridia</taxon>
        <taxon>Thermoanaerobacterales</taxon>
        <taxon>Thermoanaerobacteraceae</taxon>
        <taxon>Ammonifex</taxon>
    </lineage>
</organism>
<feature type="binding site" evidence="13">
    <location>
        <begin position="42"/>
        <end position="48"/>
    </location>
    <ligand>
        <name>substrate</name>
    </ligand>
</feature>
<evidence type="ECO:0000256" key="15">
    <source>
        <dbReference type="RuleBase" id="RU364006"/>
    </source>
</evidence>
<dbReference type="RefSeq" id="WP_015738188.1">
    <property type="nucleotide sequence ID" value="NC_013385.1"/>
</dbReference>
<dbReference type="PANTHER" id="PTHR11644:SF2">
    <property type="entry name" value="CYTIDINE DEAMINASE"/>
    <property type="match status" value="1"/>
</dbReference>
<protein>
    <recommendedName>
        <fullName evidence="5 15">Cytidine deaminase</fullName>
        <ecNumber evidence="4 15">3.5.4.5</ecNumber>
    </recommendedName>
    <alternativeName>
        <fullName evidence="9 15">Cytidine aminohydrolase</fullName>
    </alternativeName>
</protein>
<keyword evidence="7 15" id="KW-0378">Hydrolase</keyword>
<dbReference type="KEGG" id="adg:Adeg_0137"/>
<dbReference type="Pfam" id="PF00383">
    <property type="entry name" value="dCMP_cyt_deam_1"/>
    <property type="match status" value="1"/>
</dbReference>
<dbReference type="InterPro" id="IPR016193">
    <property type="entry name" value="Cytidine_deaminase-like"/>
</dbReference>
<dbReference type="GO" id="GO:0072527">
    <property type="term" value="P:pyrimidine-containing compound metabolic process"/>
    <property type="evidence" value="ECO:0007669"/>
    <property type="project" value="UniProtKB-ARBA"/>
</dbReference>
<keyword evidence="8 14" id="KW-0862">Zinc</keyword>
<dbReference type="OrthoDB" id="9795347at2"/>
<dbReference type="InterPro" id="IPR006262">
    <property type="entry name" value="Cyt_deam_tetra"/>
</dbReference>
<evidence type="ECO:0000256" key="8">
    <source>
        <dbReference type="ARBA" id="ARBA00022833"/>
    </source>
</evidence>
<sequence>MRDEDLVRLALEAKERAYAPYSGIKVGAALLTREGKVFTGANVENASYGLTLCAERVAAVKAVSEGMKEWLVLAVAWNREDFCRPCGACRQVLFEFAPALRVLMANARGEYEEEVLAALLPSAFAK</sequence>
<name>C9RAN3_AMMDK</name>
<comment type="similarity">
    <text evidence="3 15">Belongs to the cytidine and deoxycytidylate deaminase family.</text>
</comment>
<comment type="function">
    <text evidence="2 15">This enzyme scavenges exogenous and endogenous cytidine and 2'-deoxycytidine for UMP synthesis.</text>
</comment>
<dbReference type="InterPro" id="IPR002125">
    <property type="entry name" value="CMP_dCMP_dom"/>
</dbReference>
<feature type="active site" description="Proton donor" evidence="12">
    <location>
        <position position="55"/>
    </location>
</feature>
<evidence type="ECO:0000256" key="9">
    <source>
        <dbReference type="ARBA" id="ARBA00032005"/>
    </source>
</evidence>
<evidence type="ECO:0000256" key="12">
    <source>
        <dbReference type="PIRSR" id="PIRSR606262-1"/>
    </source>
</evidence>
<dbReference type="eggNOG" id="COG0295">
    <property type="taxonomic scope" value="Bacteria"/>
</dbReference>
<dbReference type="GO" id="GO:0005829">
    <property type="term" value="C:cytosol"/>
    <property type="evidence" value="ECO:0007669"/>
    <property type="project" value="TreeGrafter"/>
</dbReference>
<evidence type="ECO:0000256" key="13">
    <source>
        <dbReference type="PIRSR" id="PIRSR606262-2"/>
    </source>
</evidence>
<dbReference type="EC" id="3.5.4.5" evidence="4 15"/>
<comment type="catalytic activity">
    <reaction evidence="10 15">
        <text>2'-deoxycytidine + H2O + H(+) = 2'-deoxyuridine + NH4(+)</text>
        <dbReference type="Rhea" id="RHEA:13433"/>
        <dbReference type="ChEBI" id="CHEBI:15377"/>
        <dbReference type="ChEBI" id="CHEBI:15378"/>
        <dbReference type="ChEBI" id="CHEBI:15698"/>
        <dbReference type="ChEBI" id="CHEBI:16450"/>
        <dbReference type="ChEBI" id="CHEBI:28938"/>
        <dbReference type="EC" id="3.5.4.5"/>
    </reaction>
</comment>
<evidence type="ECO:0000259" key="16">
    <source>
        <dbReference type="PROSITE" id="PS51747"/>
    </source>
</evidence>
<dbReference type="Proteomes" id="UP000002620">
    <property type="component" value="Chromosome"/>
</dbReference>
<dbReference type="HOGENOM" id="CLU_097262_0_1_9"/>
<evidence type="ECO:0000313" key="17">
    <source>
        <dbReference type="EMBL" id="ACX51310.1"/>
    </source>
</evidence>
<dbReference type="Gene3D" id="3.40.140.10">
    <property type="entry name" value="Cytidine Deaminase, domain 2"/>
    <property type="match status" value="1"/>
</dbReference>
<feature type="binding site" evidence="14">
    <location>
        <position position="53"/>
    </location>
    <ligand>
        <name>Zn(2+)</name>
        <dbReference type="ChEBI" id="CHEBI:29105"/>
        <note>catalytic</note>
    </ligand>
</feature>
<keyword evidence="18" id="KW-1185">Reference proteome</keyword>
<dbReference type="PANTHER" id="PTHR11644">
    <property type="entry name" value="CYTIDINE DEAMINASE"/>
    <property type="match status" value="1"/>
</dbReference>
<dbReference type="EMBL" id="CP001785">
    <property type="protein sequence ID" value="ACX51310.1"/>
    <property type="molecule type" value="Genomic_DNA"/>
</dbReference>
<comment type="catalytic activity">
    <reaction evidence="11 15">
        <text>cytidine + H2O + H(+) = uridine + NH4(+)</text>
        <dbReference type="Rhea" id="RHEA:16069"/>
        <dbReference type="ChEBI" id="CHEBI:15377"/>
        <dbReference type="ChEBI" id="CHEBI:15378"/>
        <dbReference type="ChEBI" id="CHEBI:16704"/>
        <dbReference type="ChEBI" id="CHEBI:17562"/>
        <dbReference type="ChEBI" id="CHEBI:28938"/>
        <dbReference type="EC" id="3.5.4.5"/>
    </reaction>
</comment>
<evidence type="ECO:0000313" key="18">
    <source>
        <dbReference type="Proteomes" id="UP000002620"/>
    </source>
</evidence>
<dbReference type="GO" id="GO:0004126">
    <property type="term" value="F:cytidine deaminase activity"/>
    <property type="evidence" value="ECO:0007669"/>
    <property type="project" value="UniProtKB-UniRule"/>
</dbReference>
<dbReference type="SUPFAM" id="SSF53927">
    <property type="entry name" value="Cytidine deaminase-like"/>
    <property type="match status" value="1"/>
</dbReference>
<dbReference type="STRING" id="429009.Adeg_0137"/>
<dbReference type="NCBIfam" id="TIGR01354">
    <property type="entry name" value="cyt_deam_tetra"/>
    <property type="match status" value="1"/>
</dbReference>
<evidence type="ECO:0000256" key="5">
    <source>
        <dbReference type="ARBA" id="ARBA00018266"/>
    </source>
</evidence>
<evidence type="ECO:0000256" key="7">
    <source>
        <dbReference type="ARBA" id="ARBA00022801"/>
    </source>
</evidence>
<reference evidence="17 18" key="1">
    <citation type="submission" date="2009-10" db="EMBL/GenBank/DDBJ databases">
        <title>Complete sequence of chromosome of Ammonifex degensii KC4.</title>
        <authorList>
            <consortium name="US DOE Joint Genome Institute"/>
            <person name="Kerfeld C."/>
            <person name="Goodner B."/>
            <person name="Huber H."/>
            <person name="Stetter K."/>
            <person name="Lucas S."/>
            <person name="Copeland A."/>
            <person name="Lapidus A."/>
            <person name="Glavina del Rio T."/>
            <person name="Dalin E."/>
            <person name="Tice H."/>
            <person name="Bruce D."/>
            <person name="Goodwin L."/>
            <person name="Pitluck S."/>
            <person name="Saunders E."/>
            <person name="Brettin T."/>
            <person name="Detter J.C."/>
            <person name="Han C."/>
            <person name="Larimer F."/>
            <person name="Land M."/>
            <person name="Hauser L."/>
            <person name="Kyrpides N."/>
            <person name="Ovchinnikova G."/>
            <person name="Richardson P."/>
        </authorList>
    </citation>
    <scope>NUCLEOTIDE SEQUENCE [LARGE SCALE GENOMIC DNA]</scope>
    <source>
        <strain evidence="18">DSM 10501 / KC4</strain>
    </source>
</reference>
<evidence type="ECO:0000256" key="6">
    <source>
        <dbReference type="ARBA" id="ARBA00022723"/>
    </source>
</evidence>
<dbReference type="InterPro" id="IPR050202">
    <property type="entry name" value="Cyt/Deoxycyt_deaminase"/>
</dbReference>
<evidence type="ECO:0000256" key="3">
    <source>
        <dbReference type="ARBA" id="ARBA00006576"/>
    </source>
</evidence>
<evidence type="ECO:0000256" key="1">
    <source>
        <dbReference type="ARBA" id="ARBA00001947"/>
    </source>
</evidence>
<gene>
    <name evidence="17" type="ordered locus">Adeg_0137</name>
</gene>
<dbReference type="FunFam" id="3.40.140.10:FF:000008">
    <property type="entry name" value="Cytidine deaminase"/>
    <property type="match status" value="1"/>
</dbReference>
<dbReference type="GO" id="GO:0055086">
    <property type="term" value="P:nucleobase-containing small molecule metabolic process"/>
    <property type="evidence" value="ECO:0007669"/>
    <property type="project" value="UniProtKB-ARBA"/>
</dbReference>
<evidence type="ECO:0000256" key="10">
    <source>
        <dbReference type="ARBA" id="ARBA00049252"/>
    </source>
</evidence>
<dbReference type="CDD" id="cd01283">
    <property type="entry name" value="cytidine_deaminase"/>
    <property type="match status" value="1"/>
</dbReference>
<accession>C9RAN3</accession>
<evidence type="ECO:0000256" key="2">
    <source>
        <dbReference type="ARBA" id="ARBA00003949"/>
    </source>
</evidence>
<feature type="binding site" evidence="14">
    <location>
        <position position="86"/>
    </location>
    <ligand>
        <name>Zn(2+)</name>
        <dbReference type="ChEBI" id="CHEBI:29105"/>
        <note>catalytic</note>
    </ligand>
</feature>
<keyword evidence="6 14" id="KW-0479">Metal-binding</keyword>
<evidence type="ECO:0000256" key="14">
    <source>
        <dbReference type="PIRSR" id="PIRSR606262-3"/>
    </source>
</evidence>
<comment type="cofactor">
    <cofactor evidence="1 14 15">
        <name>Zn(2+)</name>
        <dbReference type="ChEBI" id="CHEBI:29105"/>
    </cofactor>
</comment>
<dbReference type="GO" id="GO:0008270">
    <property type="term" value="F:zinc ion binding"/>
    <property type="evidence" value="ECO:0007669"/>
    <property type="project" value="UniProtKB-UniRule"/>
</dbReference>
<evidence type="ECO:0000256" key="4">
    <source>
        <dbReference type="ARBA" id="ARBA00012783"/>
    </source>
</evidence>
<evidence type="ECO:0000256" key="11">
    <source>
        <dbReference type="ARBA" id="ARBA00049558"/>
    </source>
</evidence>
<proteinExistence type="inferred from homology"/>
<feature type="domain" description="CMP/dCMP-type deaminase" evidence="16">
    <location>
        <begin position="1"/>
        <end position="126"/>
    </location>
</feature>
<dbReference type="NCBIfam" id="NF004064">
    <property type="entry name" value="PRK05578.1"/>
    <property type="match status" value="1"/>
</dbReference>